<evidence type="ECO:0000313" key="3">
    <source>
        <dbReference type="Proteomes" id="UP000194012"/>
    </source>
</evidence>
<dbReference type="Proteomes" id="UP000194012">
    <property type="component" value="Unassembled WGS sequence"/>
</dbReference>
<dbReference type="AlphaFoldDB" id="A0A1X6ZRN8"/>
<evidence type="ECO:0000259" key="1">
    <source>
        <dbReference type="Pfam" id="PF08240"/>
    </source>
</evidence>
<organism evidence="2 3">
    <name type="scientific">Roseovarius gaetbuli</name>
    <dbReference type="NCBI Taxonomy" id="1356575"/>
    <lineage>
        <taxon>Bacteria</taxon>
        <taxon>Pseudomonadati</taxon>
        <taxon>Pseudomonadota</taxon>
        <taxon>Alphaproteobacteria</taxon>
        <taxon>Rhodobacterales</taxon>
        <taxon>Roseobacteraceae</taxon>
        <taxon>Roseovarius</taxon>
    </lineage>
</organism>
<keyword evidence="3" id="KW-1185">Reference proteome</keyword>
<dbReference type="Gene3D" id="3.90.180.10">
    <property type="entry name" value="Medium-chain alcohol dehydrogenases, catalytic domain"/>
    <property type="match status" value="1"/>
</dbReference>
<name>A0A1X6ZRN8_9RHOB</name>
<feature type="domain" description="Alcohol dehydrogenase-like N-terminal" evidence="1">
    <location>
        <begin position="55"/>
        <end position="147"/>
    </location>
</feature>
<gene>
    <name evidence="2" type="ORF">ROG8370_02607</name>
</gene>
<evidence type="ECO:0000313" key="2">
    <source>
        <dbReference type="EMBL" id="SLN57653.1"/>
    </source>
</evidence>
<dbReference type="InterPro" id="IPR013154">
    <property type="entry name" value="ADH-like_N"/>
</dbReference>
<dbReference type="InterPro" id="IPR011032">
    <property type="entry name" value="GroES-like_sf"/>
</dbReference>
<protein>
    <recommendedName>
        <fullName evidence="1">Alcohol dehydrogenase-like N-terminal domain-containing protein</fullName>
    </recommendedName>
</protein>
<dbReference type="EMBL" id="FWFJ01000026">
    <property type="protein sequence ID" value="SLN57653.1"/>
    <property type="molecule type" value="Genomic_DNA"/>
</dbReference>
<reference evidence="3" key="1">
    <citation type="submission" date="2017-03" db="EMBL/GenBank/DDBJ databases">
        <authorList>
            <person name="Rodrigo-Torres L."/>
            <person name="Arahal R.D."/>
            <person name="Lucena T."/>
        </authorList>
    </citation>
    <scope>NUCLEOTIDE SEQUENCE [LARGE SCALE GENOMIC DNA]</scope>
    <source>
        <strain evidence="3">CECT 8370</strain>
    </source>
</reference>
<dbReference type="SUPFAM" id="SSF50129">
    <property type="entry name" value="GroES-like"/>
    <property type="match status" value="1"/>
</dbReference>
<proteinExistence type="predicted"/>
<dbReference type="Pfam" id="PF08240">
    <property type="entry name" value="ADH_N"/>
    <property type="match status" value="1"/>
</dbReference>
<sequence length="163" mass="17453">MMDANRCAYRLTQENLHAFFHAGIVIGGRHRNLRFHLKGPEDLGVETLKLKAPGTGDLVVDVAHSGISTGTEKLFWSGKMPPFPGMGCPLVPGYEAAGEVVEAAPGTGYRVGDHVFVPGADCFADAFGLFGGASQRLVTKAERVTRITARSMTPRAIPRFSTP</sequence>
<accession>A0A1X6ZRN8</accession>